<protein>
    <recommendedName>
        <fullName evidence="3">FtsQ-type POTRA domain-containing protein</fullName>
    </recommendedName>
</protein>
<evidence type="ECO:0008006" key="3">
    <source>
        <dbReference type="Google" id="ProtNLM"/>
    </source>
</evidence>
<comment type="caution">
    <text evidence="1">The sequence shown here is derived from an EMBL/GenBank/DDBJ whole genome shotgun (WGS) entry which is preliminary data.</text>
</comment>
<evidence type="ECO:0000313" key="2">
    <source>
        <dbReference type="Proteomes" id="UP000504882"/>
    </source>
</evidence>
<accession>A0ABY2EBR8</accession>
<dbReference type="EMBL" id="SMNA01000002">
    <property type="protein sequence ID" value="TDE97269.1"/>
    <property type="molecule type" value="Genomic_DNA"/>
</dbReference>
<dbReference type="RefSeq" id="WP_133106196.1">
    <property type="nucleotide sequence ID" value="NZ_SMNA01000002.1"/>
</dbReference>
<sequence length="174" mass="19406">MTELGWRLGSIRMTSERRALTASNRRWRKVAWISSRLVALLSLLGMGWPVLGYVSDRVRRDDEGVVAHVSPVRARAVGADDTPVLRIVSVSPPRTIEVIEEDDAYLWVGYSDLEIEIPRAECYISESDLLAVISALATGKYTAGIPRPRLWQKVRVTVAGDAGTTWIFSGRRAR</sequence>
<name>A0ABY2EBR8_9MICO</name>
<keyword evidence="2" id="KW-1185">Reference proteome</keyword>
<dbReference type="Proteomes" id="UP000504882">
    <property type="component" value="Unassembled WGS sequence"/>
</dbReference>
<gene>
    <name evidence="1" type="ORF">EXU48_03410</name>
</gene>
<evidence type="ECO:0000313" key="1">
    <source>
        <dbReference type="EMBL" id="TDE97269.1"/>
    </source>
</evidence>
<organism evidence="1 2">
    <name type="scientific">Occultella glacieicola</name>
    <dbReference type="NCBI Taxonomy" id="2518684"/>
    <lineage>
        <taxon>Bacteria</taxon>
        <taxon>Bacillati</taxon>
        <taxon>Actinomycetota</taxon>
        <taxon>Actinomycetes</taxon>
        <taxon>Micrococcales</taxon>
        <taxon>Ruaniaceae</taxon>
        <taxon>Occultella</taxon>
    </lineage>
</organism>
<proteinExistence type="predicted"/>
<reference evidence="1 2" key="1">
    <citation type="submission" date="2019-03" db="EMBL/GenBank/DDBJ databases">
        <title>Genomic features of bacteria from cold environments.</title>
        <authorList>
            <person name="Shen L."/>
        </authorList>
    </citation>
    <scope>NUCLEOTIDE SEQUENCE [LARGE SCALE GENOMIC DNA]</scope>
    <source>
        <strain evidence="2">T3246-1</strain>
    </source>
</reference>